<feature type="compositionally biased region" description="Basic and acidic residues" evidence="1">
    <location>
        <begin position="161"/>
        <end position="174"/>
    </location>
</feature>
<sequence>MLLLYELNIIGKECEACLPWSGWKLLRKPSAKLPHATFLNWCMAVTKSTWAALGLHCVRWGARSTGPVCSPHMAVEYDSSVVSQRARRLPEKSRKVQVERHAAVPEGRLFQTIPDHKEAGYVQMQEHARGGFLRILRLRELLLDGVEADGLDVAAVAMRSESGHDSHGDVRGPDGESQPPQGQRSAEADVEGAEHVFVVDAELRHSKHSAGQVSEGADVGRRVLVRVGRRRGRAVGWAAVART</sequence>
<name>A0A176WIS5_MARPO</name>
<feature type="region of interest" description="Disordered" evidence="1">
    <location>
        <begin position="160"/>
        <end position="190"/>
    </location>
</feature>
<comment type="caution">
    <text evidence="2">The sequence shown here is derived from an EMBL/GenBank/DDBJ whole genome shotgun (WGS) entry which is preliminary data.</text>
</comment>
<evidence type="ECO:0000313" key="3">
    <source>
        <dbReference type="Proteomes" id="UP000077202"/>
    </source>
</evidence>
<gene>
    <name evidence="2" type="ORF">AXG93_4509s1010</name>
</gene>
<organism evidence="2 3">
    <name type="scientific">Marchantia polymorpha subsp. ruderalis</name>
    <dbReference type="NCBI Taxonomy" id="1480154"/>
    <lineage>
        <taxon>Eukaryota</taxon>
        <taxon>Viridiplantae</taxon>
        <taxon>Streptophyta</taxon>
        <taxon>Embryophyta</taxon>
        <taxon>Marchantiophyta</taxon>
        <taxon>Marchantiopsida</taxon>
        <taxon>Marchantiidae</taxon>
        <taxon>Marchantiales</taxon>
        <taxon>Marchantiaceae</taxon>
        <taxon>Marchantia</taxon>
    </lineage>
</organism>
<accession>A0A176WIS5</accession>
<proteinExistence type="predicted"/>
<keyword evidence="3" id="KW-1185">Reference proteome</keyword>
<dbReference type="Proteomes" id="UP000077202">
    <property type="component" value="Unassembled WGS sequence"/>
</dbReference>
<protein>
    <submittedName>
        <fullName evidence="2">Uncharacterized protein</fullName>
    </submittedName>
</protein>
<evidence type="ECO:0000313" key="2">
    <source>
        <dbReference type="EMBL" id="OAE33120.1"/>
    </source>
</evidence>
<reference evidence="2" key="1">
    <citation type="submission" date="2016-03" db="EMBL/GenBank/DDBJ databases">
        <title>Mechanisms controlling the formation of the plant cell surface in tip-growing cells are functionally conserved among land plants.</title>
        <authorList>
            <person name="Honkanen S."/>
            <person name="Jones V.A."/>
            <person name="Morieri G."/>
            <person name="Champion C."/>
            <person name="Hetherington A.J."/>
            <person name="Kelly S."/>
            <person name="Saint-Marcoux D."/>
            <person name="Proust H."/>
            <person name="Prescott H."/>
            <person name="Dolan L."/>
        </authorList>
    </citation>
    <scope>NUCLEOTIDE SEQUENCE [LARGE SCALE GENOMIC DNA]</scope>
    <source>
        <tissue evidence="2">Whole gametophyte</tissue>
    </source>
</reference>
<dbReference type="AlphaFoldDB" id="A0A176WIS5"/>
<dbReference type="EMBL" id="LVLJ01000686">
    <property type="protein sequence ID" value="OAE33120.1"/>
    <property type="molecule type" value="Genomic_DNA"/>
</dbReference>
<evidence type="ECO:0000256" key="1">
    <source>
        <dbReference type="SAM" id="MobiDB-lite"/>
    </source>
</evidence>